<dbReference type="Proteomes" id="UP001305647">
    <property type="component" value="Unassembled WGS sequence"/>
</dbReference>
<proteinExistence type="predicted"/>
<dbReference type="InterPro" id="IPR051693">
    <property type="entry name" value="UPF0046_metallophosphoest"/>
</dbReference>
<organism evidence="3 4">
    <name type="scientific">Parathielavia hyrcaniae</name>
    <dbReference type="NCBI Taxonomy" id="113614"/>
    <lineage>
        <taxon>Eukaryota</taxon>
        <taxon>Fungi</taxon>
        <taxon>Dikarya</taxon>
        <taxon>Ascomycota</taxon>
        <taxon>Pezizomycotina</taxon>
        <taxon>Sordariomycetes</taxon>
        <taxon>Sordariomycetidae</taxon>
        <taxon>Sordariales</taxon>
        <taxon>Chaetomiaceae</taxon>
        <taxon>Parathielavia</taxon>
    </lineage>
</organism>
<comment type="caution">
    <text evidence="3">The sequence shown here is derived from an EMBL/GenBank/DDBJ whole genome shotgun (WGS) entry which is preliminary data.</text>
</comment>
<dbReference type="PANTHER" id="PTHR12905:SF0">
    <property type="entry name" value="CALCINEURIN-LIKE PHOSPHOESTERASE DOMAIN-CONTAINING PROTEIN"/>
    <property type="match status" value="1"/>
</dbReference>
<dbReference type="GO" id="GO:0016787">
    <property type="term" value="F:hydrolase activity"/>
    <property type="evidence" value="ECO:0007669"/>
    <property type="project" value="InterPro"/>
</dbReference>
<dbReference type="CDD" id="cd07379">
    <property type="entry name" value="MPP_239FB"/>
    <property type="match status" value="1"/>
</dbReference>
<dbReference type="Gene3D" id="3.60.21.10">
    <property type="match status" value="1"/>
</dbReference>
<protein>
    <recommendedName>
        <fullName evidence="2">Calcineurin-like phosphoesterase domain-containing protein</fullName>
    </recommendedName>
</protein>
<reference evidence="3" key="1">
    <citation type="journal article" date="2023" name="Mol. Phylogenet. Evol.">
        <title>Genome-scale phylogeny and comparative genomics of the fungal order Sordariales.</title>
        <authorList>
            <person name="Hensen N."/>
            <person name="Bonometti L."/>
            <person name="Westerberg I."/>
            <person name="Brannstrom I.O."/>
            <person name="Guillou S."/>
            <person name="Cros-Aarteil S."/>
            <person name="Calhoun S."/>
            <person name="Haridas S."/>
            <person name="Kuo A."/>
            <person name="Mondo S."/>
            <person name="Pangilinan J."/>
            <person name="Riley R."/>
            <person name="LaButti K."/>
            <person name="Andreopoulos B."/>
            <person name="Lipzen A."/>
            <person name="Chen C."/>
            <person name="Yan M."/>
            <person name="Daum C."/>
            <person name="Ng V."/>
            <person name="Clum A."/>
            <person name="Steindorff A."/>
            <person name="Ohm R.A."/>
            <person name="Martin F."/>
            <person name="Silar P."/>
            <person name="Natvig D.O."/>
            <person name="Lalanne C."/>
            <person name="Gautier V."/>
            <person name="Ament-Velasquez S.L."/>
            <person name="Kruys A."/>
            <person name="Hutchinson M.I."/>
            <person name="Powell A.J."/>
            <person name="Barry K."/>
            <person name="Miller A.N."/>
            <person name="Grigoriev I.V."/>
            <person name="Debuchy R."/>
            <person name="Gladieux P."/>
            <person name="Hiltunen Thoren M."/>
            <person name="Johannesson H."/>
        </authorList>
    </citation>
    <scope>NUCLEOTIDE SEQUENCE</scope>
    <source>
        <strain evidence="3">CBS 757.83</strain>
    </source>
</reference>
<dbReference type="SUPFAM" id="SSF56300">
    <property type="entry name" value="Metallo-dependent phosphatases"/>
    <property type="match status" value="1"/>
</dbReference>
<reference evidence="3" key="2">
    <citation type="submission" date="2023-05" db="EMBL/GenBank/DDBJ databases">
        <authorList>
            <consortium name="Lawrence Berkeley National Laboratory"/>
            <person name="Steindorff A."/>
            <person name="Hensen N."/>
            <person name="Bonometti L."/>
            <person name="Westerberg I."/>
            <person name="Brannstrom I.O."/>
            <person name="Guillou S."/>
            <person name="Cros-Aarteil S."/>
            <person name="Calhoun S."/>
            <person name="Haridas S."/>
            <person name="Kuo A."/>
            <person name="Mondo S."/>
            <person name="Pangilinan J."/>
            <person name="Riley R."/>
            <person name="Labutti K."/>
            <person name="Andreopoulos B."/>
            <person name="Lipzen A."/>
            <person name="Chen C."/>
            <person name="Yanf M."/>
            <person name="Daum C."/>
            <person name="Ng V."/>
            <person name="Clum A."/>
            <person name="Ohm R."/>
            <person name="Martin F."/>
            <person name="Silar P."/>
            <person name="Natvig D."/>
            <person name="Lalanne C."/>
            <person name="Gautier V."/>
            <person name="Ament-Velasquez S.L."/>
            <person name="Kruys A."/>
            <person name="Hutchinson M.I."/>
            <person name="Powell A.J."/>
            <person name="Barry K."/>
            <person name="Miller A.N."/>
            <person name="Grigoriev I.V."/>
            <person name="Debuchy R."/>
            <person name="Gladieux P."/>
            <person name="Thoren M.H."/>
            <person name="Johannesson H."/>
        </authorList>
    </citation>
    <scope>NUCLEOTIDE SEQUENCE</scope>
    <source>
        <strain evidence="3">CBS 757.83</strain>
    </source>
</reference>
<evidence type="ECO:0000313" key="3">
    <source>
        <dbReference type="EMBL" id="KAK4106804.1"/>
    </source>
</evidence>
<dbReference type="EMBL" id="MU863624">
    <property type="protein sequence ID" value="KAK4106804.1"/>
    <property type="molecule type" value="Genomic_DNA"/>
</dbReference>
<dbReference type="AlphaFoldDB" id="A0AAN6QDJ4"/>
<feature type="domain" description="Calcineurin-like phosphoesterase" evidence="2">
    <location>
        <begin position="28"/>
        <end position="215"/>
    </location>
</feature>
<evidence type="ECO:0000259" key="2">
    <source>
        <dbReference type="Pfam" id="PF00149"/>
    </source>
</evidence>
<dbReference type="PANTHER" id="PTHR12905">
    <property type="entry name" value="METALLOPHOSPHOESTERASE"/>
    <property type="match status" value="1"/>
</dbReference>
<gene>
    <name evidence="3" type="ORF">N658DRAFT_491437</name>
</gene>
<dbReference type="InterPro" id="IPR029052">
    <property type="entry name" value="Metallo-depent_PP-like"/>
</dbReference>
<dbReference type="Pfam" id="PF00149">
    <property type="entry name" value="Metallophos"/>
    <property type="match status" value="1"/>
</dbReference>
<feature type="region of interest" description="Disordered" evidence="1">
    <location>
        <begin position="274"/>
        <end position="295"/>
    </location>
</feature>
<dbReference type="InterPro" id="IPR004843">
    <property type="entry name" value="Calcineurin-like_PHP"/>
</dbReference>
<keyword evidence="4" id="KW-1185">Reference proteome</keyword>
<accession>A0AAN6QDJ4</accession>
<name>A0AAN6QDJ4_9PEZI</name>
<evidence type="ECO:0000313" key="4">
    <source>
        <dbReference type="Proteomes" id="UP001305647"/>
    </source>
</evidence>
<sequence>MPDITTRCLVLSNTHADPDWKPNLSSISADVVLHCDDLTEESKISEFRSSIELLKTINAPLKLVIAGNHNFSLDAPLFKRKIAEAATPLEPDLIKKEFGDYDEARGLFADADATEAGIAFLDEGQHTFALDNGALLTVYASPYTPSPHSEMGFQYKRGEAHDFSVSKDVDVVMTHGPPRGILDMTDSKQRSGCEHLFAAVARARPQMHCFGHIHEGWGAKLVAWRGTEATDSPSHFTNVDNACSTTLETLSSLKRGKWDTPEVVAEKEKLQAHRDRGYCSASTTSRSHQPPGHTAQQTTLFVNAAIQDLEEGSQLPWLVDLQLPQATEDEKQENG</sequence>
<evidence type="ECO:0000256" key="1">
    <source>
        <dbReference type="SAM" id="MobiDB-lite"/>
    </source>
</evidence>
<feature type="compositionally biased region" description="Polar residues" evidence="1">
    <location>
        <begin position="280"/>
        <end position="295"/>
    </location>
</feature>